<evidence type="ECO:0000259" key="5">
    <source>
        <dbReference type="Pfam" id="PF22725"/>
    </source>
</evidence>
<accession>A0AB34G0Z5</accession>
<dbReference type="SUPFAM" id="SSF56300">
    <property type="entry name" value="Metallo-dependent phosphatases"/>
    <property type="match status" value="1"/>
</dbReference>
<dbReference type="InterPro" id="IPR036291">
    <property type="entry name" value="NAD(P)-bd_dom_sf"/>
</dbReference>
<dbReference type="Gene3D" id="3.40.50.720">
    <property type="entry name" value="NAD(P)-binding Rossmann-like Domain"/>
    <property type="match status" value="1"/>
</dbReference>
<dbReference type="Proteomes" id="UP001163105">
    <property type="component" value="Unassembled WGS sequence"/>
</dbReference>
<dbReference type="GO" id="GO:0000166">
    <property type="term" value="F:nucleotide binding"/>
    <property type="evidence" value="ECO:0007669"/>
    <property type="project" value="InterPro"/>
</dbReference>
<dbReference type="PANTHER" id="PTHR11575">
    <property type="entry name" value="5'-NUCLEOTIDASE-RELATED"/>
    <property type="match status" value="1"/>
</dbReference>
<dbReference type="Pfam" id="PF22725">
    <property type="entry name" value="GFO_IDH_MocA_C3"/>
    <property type="match status" value="1"/>
</dbReference>
<dbReference type="InterPro" id="IPR015424">
    <property type="entry name" value="PyrdxlP-dep_Trfase"/>
</dbReference>
<evidence type="ECO:0000259" key="4">
    <source>
        <dbReference type="Pfam" id="PF02872"/>
    </source>
</evidence>
<evidence type="ECO:0000313" key="6">
    <source>
        <dbReference type="EMBL" id="KAJ6445285.1"/>
    </source>
</evidence>
<reference evidence="6" key="1">
    <citation type="submission" date="2023-01" db="EMBL/GenBank/DDBJ databases">
        <title>The growth and conidiation of Purpureocillium lavendulum are regulated by nitrogen source and histone H3K14 acetylation.</title>
        <authorList>
            <person name="Tang P."/>
            <person name="Han J."/>
            <person name="Zhang C."/>
            <person name="Tang P."/>
            <person name="Qi F."/>
            <person name="Zhang K."/>
            <person name="Liang L."/>
        </authorList>
    </citation>
    <scope>NUCLEOTIDE SEQUENCE</scope>
    <source>
        <strain evidence="6">YMF1.00683</strain>
    </source>
</reference>
<feature type="domain" description="Gfo/Idh/MocA-like oxidoreductase N-terminal" evidence="3">
    <location>
        <begin position="6"/>
        <end position="113"/>
    </location>
</feature>
<feature type="domain" description="5'-Nucleotidase C-terminal" evidence="4">
    <location>
        <begin position="1049"/>
        <end position="1209"/>
    </location>
</feature>
<dbReference type="SUPFAM" id="SSF55347">
    <property type="entry name" value="Glyceraldehyde-3-phosphate dehydrogenase-like, C-terminal domain"/>
    <property type="match status" value="1"/>
</dbReference>
<dbReference type="SUPFAM" id="SSF55816">
    <property type="entry name" value="5'-nucleotidase (syn. UDP-sugar hydrolase), C-terminal domain"/>
    <property type="match status" value="1"/>
</dbReference>
<organism evidence="6 7">
    <name type="scientific">Purpureocillium lavendulum</name>
    <dbReference type="NCBI Taxonomy" id="1247861"/>
    <lineage>
        <taxon>Eukaryota</taxon>
        <taxon>Fungi</taxon>
        <taxon>Dikarya</taxon>
        <taxon>Ascomycota</taxon>
        <taxon>Pezizomycotina</taxon>
        <taxon>Sordariomycetes</taxon>
        <taxon>Hypocreomycetidae</taxon>
        <taxon>Hypocreales</taxon>
        <taxon>Ophiocordycipitaceae</taxon>
        <taxon>Purpureocillium</taxon>
    </lineage>
</organism>
<dbReference type="Gene3D" id="3.40.640.10">
    <property type="entry name" value="Type I PLP-dependent aspartate aminotransferase-like (Major domain)"/>
    <property type="match status" value="1"/>
</dbReference>
<evidence type="ECO:0000256" key="2">
    <source>
        <dbReference type="ARBA" id="ARBA00010928"/>
    </source>
</evidence>
<dbReference type="Gene3D" id="3.30.360.10">
    <property type="entry name" value="Dihydrodipicolinate Reductase, domain 2"/>
    <property type="match status" value="1"/>
</dbReference>
<comment type="similarity">
    <text evidence="2">Belongs to the Gfo/Idh/MocA family.</text>
</comment>
<dbReference type="InterPro" id="IPR008334">
    <property type="entry name" value="5'-Nucleotdase_C"/>
</dbReference>
<dbReference type="PRINTS" id="PR01607">
    <property type="entry name" value="APYRASEFAMLY"/>
</dbReference>
<sequence>MPELYHVALIGIGHRGYKTHFTSLHGSPSEAIVAVCDANKQTLSQFSAKHPEIPAYESTEELLAQHEPDFALVCLPHAVYGKCIQVLAAAGVPILKEKPAANNLEEYEWLTKLPVPIGVTLQKRFEPRYHQLASLLPLLGRVVSFRAVLARNIENLASSWRASGVGVAEDLGIHMVDIIIWLFGEPDSLNAVKIDAVRQFQKYSGDDIADISFKWNEKALIGNVHLSRILSVQDTSSKSMVVRRMVRGFGDFLYGVTPQYESLLESHESTVRVLDAAKLSFLSDKGGYIPTRKECKQHCPWPVITTDIEKALIKQAHSSLSVYDRSNIYETFEDSSGTIAILHMFEALQLQPGDEVLCPVYTFFATATPMLQYGAVPVFCDSLDDGNMDPAEIIARSTPKTKAVIVTHMWGLPCRMKEIIEHAKSVNVDGKLVGTWGHMAAWSLQSKKNITGGQAGVFATNSTDYYAHAVVHGHFNKRAKQEVPENHALRKFWLTGLGLNLRAHPLAIAMANVQLTNHAVAQKWREHWAKRIARQLKAIPFLQMPHVVNEGTDRHSWYAFVMRFDDTKAPKELSRERFVHVLTSKGLSEVDIPRSTGLLNDLPLFTETAKALPRFGDPGPWKTPQETGEFPRALAFYNAAIKLPMWSRAQDGPIVDRYIKGMSLQLGSEKGSFVINHGPDKCEDSSATMALTELVFLHFNDVYHISKQARIARFLTQLQSYRKKHAHLSPYTIFSGDVFSPSLEASILRGAHMIPLLRELKIDLACYGNHDFDFGEQRLSELAADTPFPWLLSNAFRKSAESESSGGTSRAHADEGLLAGAVKYHITTLQGFKIGFFGLAGTDWPSNCRELPHCTIASPVDVSRACALHLRGTAKCDFVVALTHMRLAEDIEVSEALRAGPPEERVDLLLGGHDHELLRRYGGETTAKSKNPTIIDCAHAGQPGFVGPTGEVPVARGDVRIVKSGTDWHSLSCVRLHVGRTPDGTATLQSVAVEQILDVEAVPQDSTALLENERRVAECLSGVNARIDELGADPLVHTTVDLDGAGTLIRSAESNLGNMLADIVRAYYLVDIALVNSGSIRCGKVIPATKSGADQTLHHKPLTVRDLIEILPFDNPLMVKRVASDALLEALENSFSDAHTDGRFLHYAGLTVVADWNEPEGSRVLEAWYWPDKARPETRTRIRRGEERSFTVAMIAFIAEGFDGYTCFEDQETLVTEEGAITDTQLLLRTLGYGSAEESEHHDEAVDEDEARFKRAREEIVTGWDSVGLPVVSPSAEGRIIVKGGQSSLS</sequence>
<feature type="domain" description="GFO/IDH/MocA-like oxidoreductase" evidence="5">
    <location>
        <begin position="139"/>
        <end position="229"/>
    </location>
</feature>
<proteinExistence type="inferred from homology"/>
<dbReference type="InterPro" id="IPR036907">
    <property type="entry name" value="5'-Nucleotdase_C_sf"/>
</dbReference>
<dbReference type="InterPro" id="IPR015422">
    <property type="entry name" value="PyrdxlP-dep_Trfase_small"/>
</dbReference>
<dbReference type="Gene3D" id="3.60.21.10">
    <property type="match status" value="1"/>
</dbReference>
<dbReference type="InterPro" id="IPR006179">
    <property type="entry name" value="5_nucleotidase/apyrase"/>
</dbReference>
<comment type="caution">
    <text evidence="6">The sequence shown here is derived from an EMBL/GenBank/DDBJ whole genome shotgun (WGS) entry which is preliminary data.</text>
</comment>
<gene>
    <name evidence="6" type="ORF">O9K51_00044</name>
</gene>
<dbReference type="InterPro" id="IPR055170">
    <property type="entry name" value="GFO_IDH_MocA-like_dom"/>
</dbReference>
<keyword evidence="7" id="KW-1185">Reference proteome</keyword>
<evidence type="ECO:0000256" key="1">
    <source>
        <dbReference type="ARBA" id="ARBA00006654"/>
    </source>
</evidence>
<comment type="similarity">
    <text evidence="1">Belongs to the 5'-nucleotidase family.</text>
</comment>
<dbReference type="Gene3D" id="3.90.1150.10">
    <property type="entry name" value="Aspartate Aminotransferase, domain 1"/>
    <property type="match status" value="1"/>
</dbReference>
<dbReference type="PANTHER" id="PTHR11575:SF41">
    <property type="entry name" value="PUTATIVE (AFU_ORTHOLOGUE AFUA_1G01160)-RELATED"/>
    <property type="match status" value="1"/>
</dbReference>
<dbReference type="Gene3D" id="3.90.780.10">
    <property type="entry name" value="5'-Nucleotidase, C-terminal domain"/>
    <property type="match status" value="1"/>
</dbReference>
<dbReference type="SUPFAM" id="SSF53383">
    <property type="entry name" value="PLP-dependent transferases"/>
    <property type="match status" value="1"/>
</dbReference>
<dbReference type="GO" id="GO:0016787">
    <property type="term" value="F:hydrolase activity"/>
    <property type="evidence" value="ECO:0007669"/>
    <property type="project" value="InterPro"/>
</dbReference>
<protein>
    <submittedName>
        <fullName evidence="6">UDP-bacillosamine synthetase</fullName>
    </submittedName>
</protein>
<name>A0AB34G0Z5_9HYPO</name>
<evidence type="ECO:0000259" key="3">
    <source>
        <dbReference type="Pfam" id="PF01408"/>
    </source>
</evidence>
<dbReference type="InterPro" id="IPR015421">
    <property type="entry name" value="PyrdxlP-dep_Trfase_major"/>
</dbReference>
<dbReference type="InterPro" id="IPR029052">
    <property type="entry name" value="Metallo-depent_PP-like"/>
</dbReference>
<dbReference type="GO" id="GO:0009166">
    <property type="term" value="P:nucleotide catabolic process"/>
    <property type="evidence" value="ECO:0007669"/>
    <property type="project" value="InterPro"/>
</dbReference>
<dbReference type="EMBL" id="JAQHRD010000001">
    <property type="protein sequence ID" value="KAJ6445285.1"/>
    <property type="molecule type" value="Genomic_DNA"/>
</dbReference>
<dbReference type="Pfam" id="PF01408">
    <property type="entry name" value="GFO_IDH_MocA"/>
    <property type="match status" value="1"/>
</dbReference>
<dbReference type="InterPro" id="IPR000683">
    <property type="entry name" value="Gfo/Idh/MocA-like_OxRdtase_N"/>
</dbReference>
<dbReference type="Pfam" id="PF01041">
    <property type="entry name" value="DegT_DnrJ_EryC1"/>
    <property type="match status" value="1"/>
</dbReference>
<dbReference type="SUPFAM" id="SSF51735">
    <property type="entry name" value="NAD(P)-binding Rossmann-fold domains"/>
    <property type="match status" value="1"/>
</dbReference>
<evidence type="ECO:0000313" key="7">
    <source>
        <dbReference type="Proteomes" id="UP001163105"/>
    </source>
</evidence>
<dbReference type="Pfam" id="PF02872">
    <property type="entry name" value="5_nucleotid_C"/>
    <property type="match status" value="1"/>
</dbReference>
<dbReference type="InterPro" id="IPR000653">
    <property type="entry name" value="DegT/StrS_aminotransferase"/>
</dbReference>